<dbReference type="Proteomes" id="UP000007038">
    <property type="component" value="Chromosome"/>
</dbReference>
<reference key="2">
    <citation type="submission" date="2010-11" db="EMBL/GenBank/DDBJ databases">
        <authorList>
            <person name="Lin H."/>
            <person name="Doddapaneni H.V."/>
            <person name="Lou B."/>
            <person name="Civerolo E.L."/>
            <person name="Chen C."/>
            <person name="Duan Y."/>
            <person name="Zhou L."/>
            <person name="Glynn J."/>
        </authorList>
    </citation>
    <scope>NUCLEOTIDE SEQUENCE</scope>
    <source>
        <strain>CLso-ZC1</strain>
    </source>
</reference>
<reference evidence="2 3" key="3">
    <citation type="journal article" date="2011" name="PLoS ONE">
        <title>The Complete Genome Sequence of 'Candidatus Liberibacter solanacearum', the Bacterium Associated with Potato Zebra Chip Disease.</title>
        <authorList>
            <person name="Lin H."/>
            <person name="Lou B."/>
            <person name="Glynn J.M."/>
            <person name="Doddapaneni H."/>
            <person name="Civerolo E.L."/>
            <person name="Chen C."/>
            <person name="Duan Y."/>
            <person name="Zhou L."/>
            <person name="Vahling C.M."/>
        </authorList>
    </citation>
    <scope>NUCLEOTIDE SEQUENCE [LARGE SCALE GENOMIC DNA]</scope>
    <source>
        <strain evidence="2 3">CLso-ZC1</strain>
    </source>
</reference>
<name>E4UDI3_LIBSC</name>
<evidence type="ECO:0000256" key="1">
    <source>
        <dbReference type="SAM" id="Phobius"/>
    </source>
</evidence>
<reference evidence="3" key="1">
    <citation type="submission" date="2010-11" db="EMBL/GenBank/DDBJ databases">
        <title>Complete genome sequence of Candidatus Liberibacter solanacearum CLso-ZC1.</title>
        <authorList>
            <person name="Lin H."/>
            <person name="Doddapaneni H.V."/>
            <person name="Lou B."/>
            <person name="Civerolo E.L."/>
            <person name="Chen C."/>
            <person name="Duan Y."/>
            <person name="Zhou L."/>
            <person name="Glynn J."/>
        </authorList>
    </citation>
    <scope>NUCLEOTIDE SEQUENCE [LARGE SCALE GENOMIC DNA]</scope>
    <source>
        <strain evidence="3">CLso-ZC1</strain>
    </source>
</reference>
<keyword evidence="1" id="KW-0812">Transmembrane</keyword>
<evidence type="ECO:0000313" key="2">
    <source>
        <dbReference type="EMBL" id="ADR52661.1"/>
    </source>
</evidence>
<keyword evidence="1" id="KW-0472">Membrane</keyword>
<feature type="transmembrane region" description="Helical" evidence="1">
    <location>
        <begin position="35"/>
        <end position="55"/>
    </location>
</feature>
<dbReference type="KEGG" id="lso:CKC_04560"/>
<dbReference type="HOGENOM" id="CLU_2880492_0_0_5"/>
<gene>
    <name evidence="2" type="ordered locus">CKC_04560</name>
</gene>
<accession>E4UDI3</accession>
<sequence>MSSVEEEDPGEEEFSVIEVSSVEEEDSGEDNSCNFFVALFILSAASWIFFIRLVFHSLREVVY</sequence>
<keyword evidence="1" id="KW-1133">Transmembrane helix</keyword>
<dbReference type="AlphaFoldDB" id="E4UDI3"/>
<protein>
    <submittedName>
        <fullName evidence="2">Uncharacterized protein</fullName>
    </submittedName>
</protein>
<dbReference type="EMBL" id="CP002371">
    <property type="protein sequence ID" value="ADR52661.1"/>
    <property type="molecule type" value="Genomic_DNA"/>
</dbReference>
<proteinExistence type="predicted"/>
<organism evidence="2 3">
    <name type="scientific">Liberibacter solanacearum (strain CLso-ZC1)</name>
    <dbReference type="NCBI Taxonomy" id="658172"/>
    <lineage>
        <taxon>Bacteria</taxon>
        <taxon>Pseudomonadati</taxon>
        <taxon>Pseudomonadota</taxon>
        <taxon>Alphaproteobacteria</taxon>
        <taxon>Hyphomicrobiales</taxon>
        <taxon>Rhizobiaceae</taxon>
        <taxon>Liberibacter</taxon>
    </lineage>
</organism>
<dbReference type="STRING" id="658172.CKC_04560"/>
<evidence type="ECO:0000313" key="3">
    <source>
        <dbReference type="Proteomes" id="UP000007038"/>
    </source>
</evidence>